<dbReference type="GO" id="GO:0043161">
    <property type="term" value="P:proteasome-mediated ubiquitin-dependent protein catabolic process"/>
    <property type="evidence" value="ECO:0007669"/>
    <property type="project" value="TreeGrafter"/>
</dbReference>
<protein>
    <submittedName>
        <fullName evidence="2">Uncharacterized protein LOC111117688</fullName>
    </submittedName>
</protein>
<dbReference type="Gene3D" id="3.30.160.60">
    <property type="entry name" value="Classic Zinc Finger"/>
    <property type="match status" value="1"/>
</dbReference>
<accession>A0A8B8CA93</accession>
<proteinExistence type="predicted"/>
<sequence>MDPSGISSHCNVKTCSLCPGDTEYYCHICQQDLCRQCKEEHVINLDTLHHNVTIYRQKYNHPLKKETCFSHQICYYSKYCKTCEVPVCDSCSKHSPRRIPLLDCFLPTGNSGHKCIDIKSAYQKRLKQYQQPIFNIRSSIIYNCSTLLAGIYTDISHFSETCHNEIDHRSTDIAEHCEKPILRDSLLLNIISEAIKEGPSLSSRLNTAVCIENKIRPTKISEWQYGMEKKGQKLNEIIDTLTGMPVDGTEFKESCLKQMIKMVEYIARIRNYEDKYEQNASRSVQFLRFLKTAPFPQIQDTPYLSHHKIVLLHPEINMRNLIQLLVKDEIHQRGKRQERNDPLFKLMPSPVLQKSFEVSNVKAIDHMSCVTPYRVWVSNGYGKKIILKDTTTNKTLYRLTDSCLQKGGSHTVNSKGELFYIDINYNIKKLCSDMKTKTIFLQREDYEWILLSIYCSPSSGDFLVGKHCARNNKGKVNRFNSSGQLIQTILKEYFYSYPHYVTENKNGDVVVSDRGKYSVIVTGHGGSHRFTYKTNSPKAEAFFNNFCYYDMLTPPYGICTDPLLNILVCVDKNVHIIDKDGHFLSYLVDSFSAFELLKGLTYDFNCHLLWVGSLEGNLSIYNHISRHKALTYSSN</sequence>
<dbReference type="Proteomes" id="UP000694844">
    <property type="component" value="Chromosome 10"/>
</dbReference>
<evidence type="ECO:0000313" key="1">
    <source>
        <dbReference type="Proteomes" id="UP000694844"/>
    </source>
</evidence>
<dbReference type="PANTHER" id="PTHR24104">
    <property type="entry name" value="E3 UBIQUITIN-PROTEIN LIGASE NHLRC1-RELATED"/>
    <property type="match status" value="1"/>
</dbReference>
<dbReference type="Gene3D" id="2.120.10.30">
    <property type="entry name" value="TolB, C-terminal domain"/>
    <property type="match status" value="1"/>
</dbReference>
<dbReference type="SUPFAM" id="SSF101898">
    <property type="entry name" value="NHL repeat"/>
    <property type="match status" value="1"/>
</dbReference>
<evidence type="ECO:0000313" key="2">
    <source>
        <dbReference type="RefSeq" id="XP_022312560.1"/>
    </source>
</evidence>
<dbReference type="PANTHER" id="PTHR24104:SF25">
    <property type="entry name" value="PROTEIN LIN-41"/>
    <property type="match status" value="1"/>
</dbReference>
<gene>
    <name evidence="2" type="primary">LOC111117688</name>
</gene>
<reference evidence="2" key="1">
    <citation type="submission" date="2025-08" db="UniProtKB">
        <authorList>
            <consortium name="RefSeq"/>
        </authorList>
    </citation>
    <scope>IDENTIFICATION</scope>
    <source>
        <tissue evidence="2">Whole sample</tissue>
    </source>
</reference>
<dbReference type="GeneID" id="111117688"/>
<organism evidence="1 2">
    <name type="scientific">Crassostrea virginica</name>
    <name type="common">Eastern oyster</name>
    <dbReference type="NCBI Taxonomy" id="6565"/>
    <lineage>
        <taxon>Eukaryota</taxon>
        <taxon>Metazoa</taxon>
        <taxon>Spiralia</taxon>
        <taxon>Lophotrochozoa</taxon>
        <taxon>Mollusca</taxon>
        <taxon>Bivalvia</taxon>
        <taxon>Autobranchia</taxon>
        <taxon>Pteriomorphia</taxon>
        <taxon>Ostreida</taxon>
        <taxon>Ostreoidea</taxon>
        <taxon>Ostreidae</taxon>
        <taxon>Crassostrea</taxon>
    </lineage>
</organism>
<dbReference type="GO" id="GO:0061630">
    <property type="term" value="F:ubiquitin protein ligase activity"/>
    <property type="evidence" value="ECO:0007669"/>
    <property type="project" value="TreeGrafter"/>
</dbReference>
<dbReference type="InterPro" id="IPR011042">
    <property type="entry name" value="6-blade_b-propeller_TolB-like"/>
</dbReference>
<dbReference type="RefSeq" id="XP_022312560.1">
    <property type="nucleotide sequence ID" value="XM_022456852.1"/>
</dbReference>
<dbReference type="InterPro" id="IPR050952">
    <property type="entry name" value="TRIM-NHL_E3_ligases"/>
</dbReference>
<dbReference type="KEGG" id="cvn:111117688"/>
<dbReference type="AlphaFoldDB" id="A0A8B8CA93"/>
<dbReference type="GO" id="GO:0000209">
    <property type="term" value="P:protein polyubiquitination"/>
    <property type="evidence" value="ECO:0007669"/>
    <property type="project" value="TreeGrafter"/>
</dbReference>
<dbReference type="GO" id="GO:0008270">
    <property type="term" value="F:zinc ion binding"/>
    <property type="evidence" value="ECO:0007669"/>
    <property type="project" value="UniProtKB-KW"/>
</dbReference>
<name>A0A8B8CA93_CRAVI</name>
<keyword evidence="1" id="KW-1185">Reference proteome</keyword>